<name>A0A9P3LBM6_9APHY</name>
<sequence length="72" mass="7940">MIYLTTMGTDQRAVPTVIIGLASDESRQESSGNLVPQHSACLHDLASSANLPIDRLSRIVFPYYLLLAFITF</sequence>
<evidence type="ECO:0000313" key="1">
    <source>
        <dbReference type="EMBL" id="GJE88243.1"/>
    </source>
</evidence>
<dbReference type="Proteomes" id="UP000703269">
    <property type="component" value="Unassembled WGS sequence"/>
</dbReference>
<accession>A0A9P3LBM6</accession>
<gene>
    <name evidence="1" type="ORF">PsYK624_043260</name>
</gene>
<organism evidence="1 2">
    <name type="scientific">Phanerochaete sordida</name>
    <dbReference type="NCBI Taxonomy" id="48140"/>
    <lineage>
        <taxon>Eukaryota</taxon>
        <taxon>Fungi</taxon>
        <taxon>Dikarya</taxon>
        <taxon>Basidiomycota</taxon>
        <taxon>Agaricomycotina</taxon>
        <taxon>Agaricomycetes</taxon>
        <taxon>Polyporales</taxon>
        <taxon>Phanerochaetaceae</taxon>
        <taxon>Phanerochaete</taxon>
    </lineage>
</organism>
<dbReference type="EMBL" id="BPQB01000009">
    <property type="protein sequence ID" value="GJE88243.1"/>
    <property type="molecule type" value="Genomic_DNA"/>
</dbReference>
<proteinExistence type="predicted"/>
<keyword evidence="2" id="KW-1185">Reference proteome</keyword>
<protein>
    <submittedName>
        <fullName evidence="1">Uncharacterized protein</fullName>
    </submittedName>
</protein>
<evidence type="ECO:0000313" key="2">
    <source>
        <dbReference type="Proteomes" id="UP000703269"/>
    </source>
</evidence>
<comment type="caution">
    <text evidence="1">The sequence shown here is derived from an EMBL/GenBank/DDBJ whole genome shotgun (WGS) entry which is preliminary data.</text>
</comment>
<dbReference type="AlphaFoldDB" id="A0A9P3LBM6"/>
<reference evidence="1 2" key="1">
    <citation type="submission" date="2021-08" db="EMBL/GenBank/DDBJ databases">
        <title>Draft Genome Sequence of Phanerochaete sordida strain YK-624.</title>
        <authorList>
            <person name="Mori T."/>
            <person name="Dohra H."/>
            <person name="Suzuki T."/>
            <person name="Kawagishi H."/>
            <person name="Hirai H."/>
        </authorList>
    </citation>
    <scope>NUCLEOTIDE SEQUENCE [LARGE SCALE GENOMIC DNA]</scope>
    <source>
        <strain evidence="1 2">YK-624</strain>
    </source>
</reference>